<dbReference type="HOGENOM" id="CLU_006410_1_0_1"/>
<sequence length="354" mass="40121">MVACANAFFATQFRRFGFSVLLCGSWARFAYWDRSGAVVSRRFQYTANFAPLAEFLWRLNHGSAGDRGVDVSVSVVPVSLPESQDSAVRELLGIGSSDPLYGYIVPVDTAVQKPKDAEGRPSSTAHRFYVGPRPAPKQCSLVEQRTRGFHVWDVAQKRVVFFKETWRLDSPGISTESAVYRELHSRRIPNIPTFEHGGDMSGLGTKTITHSFSKAWWCCTPNHKAHLPLVQHRIILSDVERNLSTFKTPTEFLIIIKDALTAHEEAYEYLGLLHRNISMENIGVTSEGRGLLMGWECCSLKSHDELLKIQMDKRHVLADDLESFLHVMIYTMARYLPNTMDIEKKNALLHIYDE</sequence>
<evidence type="ECO:0000259" key="1">
    <source>
        <dbReference type="Pfam" id="PF17667"/>
    </source>
</evidence>
<dbReference type="PANTHER" id="PTHR38248:SF2">
    <property type="entry name" value="FUNK1 11"/>
    <property type="match status" value="1"/>
</dbReference>
<dbReference type="PANTHER" id="PTHR38248">
    <property type="entry name" value="FUNK1 6"/>
    <property type="match status" value="1"/>
</dbReference>
<accession>A0A0D0BIY8</accession>
<dbReference type="AlphaFoldDB" id="A0A0D0BIY8"/>
<dbReference type="InterPro" id="IPR011009">
    <property type="entry name" value="Kinase-like_dom_sf"/>
</dbReference>
<name>A0A0D0BIY8_9AGAM</name>
<dbReference type="STRING" id="930992.A0A0D0BIY8"/>
<dbReference type="InParanoid" id="A0A0D0BIY8"/>
<evidence type="ECO:0000313" key="2">
    <source>
        <dbReference type="EMBL" id="KIK43198.1"/>
    </source>
</evidence>
<protein>
    <recommendedName>
        <fullName evidence="1">Fungal-type protein kinase domain-containing protein</fullName>
    </recommendedName>
</protein>
<keyword evidence="3" id="KW-1185">Reference proteome</keyword>
<gene>
    <name evidence="2" type="ORF">CY34DRAFT_804055</name>
</gene>
<dbReference type="EMBL" id="KN835218">
    <property type="protein sequence ID" value="KIK43198.1"/>
    <property type="molecule type" value="Genomic_DNA"/>
</dbReference>
<evidence type="ECO:0000313" key="3">
    <source>
        <dbReference type="Proteomes" id="UP000054485"/>
    </source>
</evidence>
<dbReference type="SUPFAM" id="SSF56112">
    <property type="entry name" value="Protein kinase-like (PK-like)"/>
    <property type="match status" value="1"/>
</dbReference>
<organism evidence="2 3">
    <name type="scientific">Suillus luteus UH-Slu-Lm8-n1</name>
    <dbReference type="NCBI Taxonomy" id="930992"/>
    <lineage>
        <taxon>Eukaryota</taxon>
        <taxon>Fungi</taxon>
        <taxon>Dikarya</taxon>
        <taxon>Basidiomycota</taxon>
        <taxon>Agaricomycotina</taxon>
        <taxon>Agaricomycetes</taxon>
        <taxon>Agaricomycetidae</taxon>
        <taxon>Boletales</taxon>
        <taxon>Suillineae</taxon>
        <taxon>Suillaceae</taxon>
        <taxon>Suillus</taxon>
    </lineage>
</organism>
<dbReference type="Proteomes" id="UP000054485">
    <property type="component" value="Unassembled WGS sequence"/>
</dbReference>
<reference evidence="3" key="2">
    <citation type="submission" date="2015-01" db="EMBL/GenBank/DDBJ databases">
        <title>Evolutionary Origins and Diversification of the Mycorrhizal Mutualists.</title>
        <authorList>
            <consortium name="DOE Joint Genome Institute"/>
            <consortium name="Mycorrhizal Genomics Consortium"/>
            <person name="Kohler A."/>
            <person name="Kuo A."/>
            <person name="Nagy L.G."/>
            <person name="Floudas D."/>
            <person name="Copeland A."/>
            <person name="Barry K.W."/>
            <person name="Cichocki N."/>
            <person name="Veneault-Fourrey C."/>
            <person name="LaButti K."/>
            <person name="Lindquist E.A."/>
            <person name="Lipzen A."/>
            <person name="Lundell T."/>
            <person name="Morin E."/>
            <person name="Murat C."/>
            <person name="Riley R."/>
            <person name="Ohm R."/>
            <person name="Sun H."/>
            <person name="Tunlid A."/>
            <person name="Henrissat B."/>
            <person name="Grigoriev I.V."/>
            <person name="Hibbett D.S."/>
            <person name="Martin F."/>
        </authorList>
    </citation>
    <scope>NUCLEOTIDE SEQUENCE [LARGE SCALE GENOMIC DNA]</scope>
    <source>
        <strain evidence="3">UH-Slu-Lm8-n1</strain>
    </source>
</reference>
<proteinExistence type="predicted"/>
<reference evidence="2 3" key="1">
    <citation type="submission" date="2014-04" db="EMBL/GenBank/DDBJ databases">
        <authorList>
            <consortium name="DOE Joint Genome Institute"/>
            <person name="Kuo A."/>
            <person name="Ruytinx J."/>
            <person name="Rineau F."/>
            <person name="Colpaert J."/>
            <person name="Kohler A."/>
            <person name="Nagy L.G."/>
            <person name="Floudas D."/>
            <person name="Copeland A."/>
            <person name="Barry K.W."/>
            <person name="Cichocki N."/>
            <person name="Veneault-Fourrey C."/>
            <person name="LaButti K."/>
            <person name="Lindquist E.A."/>
            <person name="Lipzen A."/>
            <person name="Lundell T."/>
            <person name="Morin E."/>
            <person name="Murat C."/>
            <person name="Sun H."/>
            <person name="Tunlid A."/>
            <person name="Henrissat B."/>
            <person name="Grigoriev I.V."/>
            <person name="Hibbett D.S."/>
            <person name="Martin F."/>
            <person name="Nordberg H.P."/>
            <person name="Cantor M.N."/>
            <person name="Hua S.X."/>
        </authorList>
    </citation>
    <scope>NUCLEOTIDE SEQUENCE [LARGE SCALE GENOMIC DNA]</scope>
    <source>
        <strain evidence="2 3">UH-Slu-Lm8-n1</strain>
    </source>
</reference>
<dbReference type="Pfam" id="PF17667">
    <property type="entry name" value="Pkinase_fungal"/>
    <property type="match status" value="1"/>
</dbReference>
<feature type="non-terminal residue" evidence="2">
    <location>
        <position position="354"/>
    </location>
</feature>
<dbReference type="InterPro" id="IPR040976">
    <property type="entry name" value="Pkinase_fungal"/>
</dbReference>
<dbReference type="OrthoDB" id="2881271at2759"/>
<feature type="domain" description="Fungal-type protein kinase" evidence="1">
    <location>
        <begin position="6"/>
        <end position="285"/>
    </location>
</feature>